<dbReference type="WBParaSite" id="PDA_v2.g25852.t1">
    <property type="protein sequence ID" value="PDA_v2.g25852.t1"/>
    <property type="gene ID" value="PDA_v2.g25852"/>
</dbReference>
<name>A0A914QF45_9BILA</name>
<dbReference type="Proteomes" id="UP000887578">
    <property type="component" value="Unplaced"/>
</dbReference>
<keyword evidence="1" id="KW-1185">Reference proteome</keyword>
<sequence>MDALESQITEKLHSGEVSFNKDTEKALEWMLANMTKAAEEAAARQQKIIAEEKRAKLKHHHHVPPVHSGEITFPHEEHEGETKGIFGKAQVLDNRQFASKISPMDSPITLRKIQPEIQKQHYDSLKYQHAKVVSWRKGFGGG</sequence>
<protein>
    <submittedName>
        <fullName evidence="2">Uncharacterized protein</fullName>
    </submittedName>
</protein>
<proteinExistence type="predicted"/>
<accession>A0A914QF45</accession>
<organism evidence="1 2">
    <name type="scientific">Panagrolaimus davidi</name>
    <dbReference type="NCBI Taxonomy" id="227884"/>
    <lineage>
        <taxon>Eukaryota</taxon>
        <taxon>Metazoa</taxon>
        <taxon>Ecdysozoa</taxon>
        <taxon>Nematoda</taxon>
        <taxon>Chromadorea</taxon>
        <taxon>Rhabditida</taxon>
        <taxon>Tylenchina</taxon>
        <taxon>Panagrolaimomorpha</taxon>
        <taxon>Panagrolaimoidea</taxon>
        <taxon>Panagrolaimidae</taxon>
        <taxon>Panagrolaimus</taxon>
    </lineage>
</organism>
<evidence type="ECO:0000313" key="2">
    <source>
        <dbReference type="WBParaSite" id="PDA_v2.g25852.t1"/>
    </source>
</evidence>
<evidence type="ECO:0000313" key="1">
    <source>
        <dbReference type="Proteomes" id="UP000887578"/>
    </source>
</evidence>
<dbReference type="AlphaFoldDB" id="A0A914QF45"/>
<reference evidence="2" key="1">
    <citation type="submission" date="2022-11" db="UniProtKB">
        <authorList>
            <consortium name="WormBaseParasite"/>
        </authorList>
    </citation>
    <scope>IDENTIFICATION</scope>
</reference>